<dbReference type="CDD" id="cd11972">
    <property type="entry name" value="SH3_Abi2"/>
    <property type="match status" value="1"/>
</dbReference>
<dbReference type="GO" id="GO:0001764">
    <property type="term" value="P:neuron migration"/>
    <property type="evidence" value="ECO:0007669"/>
    <property type="project" value="TreeGrafter"/>
</dbReference>
<feature type="domain" description="SH3" evidence="12">
    <location>
        <begin position="331"/>
        <end position="390"/>
    </location>
</feature>
<dbReference type="Proteomes" id="UP000261520">
    <property type="component" value="Unplaced"/>
</dbReference>
<dbReference type="PRINTS" id="PR00499">
    <property type="entry name" value="P67PHOX"/>
</dbReference>
<dbReference type="GO" id="GO:0098858">
    <property type="term" value="C:actin-based cell projection"/>
    <property type="evidence" value="ECO:0007669"/>
    <property type="project" value="TreeGrafter"/>
</dbReference>
<dbReference type="PRINTS" id="PR00452">
    <property type="entry name" value="SH3DOMAIN"/>
</dbReference>
<dbReference type="InterPro" id="IPR012849">
    <property type="entry name" value="Abl-interactor_HHR_dom"/>
</dbReference>
<dbReference type="SMART" id="SM00326">
    <property type="entry name" value="SH3"/>
    <property type="match status" value="1"/>
</dbReference>
<dbReference type="Gene3D" id="2.30.30.40">
    <property type="entry name" value="SH3 Domains"/>
    <property type="match status" value="1"/>
</dbReference>
<dbReference type="GO" id="GO:0030027">
    <property type="term" value="C:lamellipodium"/>
    <property type="evidence" value="ECO:0007669"/>
    <property type="project" value="UniProtKB-SubCell"/>
</dbReference>
<dbReference type="InterPro" id="IPR001452">
    <property type="entry name" value="SH3_domain"/>
</dbReference>
<dbReference type="PROSITE" id="PS50002">
    <property type="entry name" value="SH3"/>
    <property type="match status" value="1"/>
</dbReference>
<proteinExistence type="inferred from homology"/>
<keyword evidence="8" id="KW-0206">Cytoskeleton</keyword>
<dbReference type="GO" id="GO:0031209">
    <property type="term" value="C:SCAR complex"/>
    <property type="evidence" value="ECO:0007669"/>
    <property type="project" value="TreeGrafter"/>
</dbReference>
<keyword evidence="14" id="KW-1185">Reference proteome</keyword>
<dbReference type="InterPro" id="IPR028457">
    <property type="entry name" value="ABI"/>
</dbReference>
<dbReference type="InterPro" id="IPR036028">
    <property type="entry name" value="SH3-like_dom_sf"/>
</dbReference>
<dbReference type="Pfam" id="PF00018">
    <property type="entry name" value="SH3_1"/>
    <property type="match status" value="1"/>
</dbReference>
<dbReference type="PANTHER" id="PTHR10460:SF0">
    <property type="entry name" value="ABELSON INTERACTING PROTEIN, ISOFORM D"/>
    <property type="match status" value="1"/>
</dbReference>
<evidence type="ECO:0000256" key="9">
    <source>
        <dbReference type="ARBA" id="ARBA00023273"/>
    </source>
</evidence>
<comment type="subcellular location">
    <subcellularLocation>
        <location evidence="2">Cell projection</location>
        <location evidence="2">Lamellipodium</location>
    </subcellularLocation>
    <subcellularLocation>
        <location evidence="1">Cytoplasm</location>
        <location evidence="1">Cytoskeleton</location>
    </subcellularLocation>
</comment>
<dbReference type="STRING" id="409849.ENSPMGP00000000602"/>
<reference evidence="13" key="2">
    <citation type="submission" date="2025-09" db="UniProtKB">
        <authorList>
            <consortium name="Ensembl"/>
        </authorList>
    </citation>
    <scope>IDENTIFICATION</scope>
</reference>
<keyword evidence="7" id="KW-0175">Coiled coil</keyword>
<keyword evidence="4 10" id="KW-0728">SH3 domain</keyword>
<dbReference type="FunFam" id="2.30.30.40:FF:000002">
    <property type="entry name" value="abl interactor 1 isoform X1"/>
    <property type="match status" value="1"/>
</dbReference>
<dbReference type="GO" id="GO:0017124">
    <property type="term" value="F:SH3 domain binding"/>
    <property type="evidence" value="ECO:0007669"/>
    <property type="project" value="TreeGrafter"/>
</dbReference>
<dbReference type="InterPro" id="IPR035726">
    <property type="entry name" value="Abi2_SH3"/>
</dbReference>
<keyword evidence="9" id="KW-0966">Cell projection</keyword>
<protein>
    <recommendedName>
        <fullName evidence="12">SH3 domain-containing protein</fullName>
    </recommendedName>
</protein>
<dbReference type="AlphaFoldDB" id="A0A3B3Z7L9"/>
<reference evidence="13" key="1">
    <citation type="submission" date="2025-08" db="UniProtKB">
        <authorList>
            <consortium name="Ensembl"/>
        </authorList>
    </citation>
    <scope>IDENTIFICATION</scope>
</reference>
<accession>A0A3B3Z7L9</accession>
<sequence>MSQNMHHLLSSFAQISKLQRVNEKACPCALCWPHTRSRPVLQTVDIHKEKVARREIGILTTNKNTCRSHKIIAPSNPERPVRYVRKPIDYSGLDDIGHGVKVRTGRGVSDGACRGSKPKGSTPFKVLKSSPYRTLEPVRPPVVPSVSSPGVCANLPSPVRTATVTHRPRTSSGSSGGSRENSGCGSVGLPLAVPTPSPPATYPGAIVPQFYSMNRPQPRHQAPQVGGSLPYRRPPSVTGQPIAAAQKFHVLLSTASPPPPSLLQFTPQLPLMGFVARVQESISDGAPPPPPQSQSEEPLISPQPPLVDKPDQDIEFTDPYTEEEPAWAPRSYLEKVVAIYDYTADKEDELSFQEGAIIYVIKKNEDGWYEGVMNATTGLFPGNYVESIMHYND</sequence>
<evidence type="ECO:0000256" key="7">
    <source>
        <dbReference type="ARBA" id="ARBA00023054"/>
    </source>
</evidence>
<keyword evidence="6" id="KW-0597">Phosphoprotein</keyword>
<evidence type="ECO:0000256" key="5">
    <source>
        <dbReference type="ARBA" id="ARBA00022490"/>
    </source>
</evidence>
<keyword evidence="5" id="KW-0963">Cytoplasm</keyword>
<feature type="compositionally biased region" description="Low complexity" evidence="11">
    <location>
        <begin position="171"/>
        <end position="184"/>
    </location>
</feature>
<evidence type="ECO:0000256" key="6">
    <source>
        <dbReference type="ARBA" id="ARBA00022553"/>
    </source>
</evidence>
<dbReference type="GO" id="GO:0005856">
    <property type="term" value="C:cytoskeleton"/>
    <property type="evidence" value="ECO:0007669"/>
    <property type="project" value="UniProtKB-SubCell"/>
</dbReference>
<evidence type="ECO:0000256" key="4">
    <source>
        <dbReference type="ARBA" id="ARBA00022443"/>
    </source>
</evidence>
<name>A0A3B3Z7L9_9GOBI</name>
<evidence type="ECO:0000259" key="12">
    <source>
        <dbReference type="PROSITE" id="PS50002"/>
    </source>
</evidence>
<comment type="similarity">
    <text evidence="3">Belongs to the ABI family.</text>
</comment>
<evidence type="ECO:0000313" key="14">
    <source>
        <dbReference type="Proteomes" id="UP000261520"/>
    </source>
</evidence>
<evidence type="ECO:0000256" key="11">
    <source>
        <dbReference type="SAM" id="MobiDB-lite"/>
    </source>
</evidence>
<dbReference type="Pfam" id="PF07815">
    <property type="entry name" value="Abi_HHR"/>
    <property type="match status" value="1"/>
</dbReference>
<dbReference type="PANTHER" id="PTHR10460">
    <property type="entry name" value="ABL INTERACTOR FAMILY MEMBER"/>
    <property type="match status" value="1"/>
</dbReference>
<dbReference type="SUPFAM" id="SSF50044">
    <property type="entry name" value="SH3-domain"/>
    <property type="match status" value="1"/>
</dbReference>
<evidence type="ECO:0000256" key="1">
    <source>
        <dbReference type="ARBA" id="ARBA00004245"/>
    </source>
</evidence>
<evidence type="ECO:0000256" key="3">
    <source>
        <dbReference type="ARBA" id="ARBA00010020"/>
    </source>
</evidence>
<evidence type="ECO:0000313" key="13">
    <source>
        <dbReference type="Ensembl" id="ENSPMGP00000000602.1"/>
    </source>
</evidence>
<dbReference type="GO" id="GO:0035591">
    <property type="term" value="F:signaling adaptor activity"/>
    <property type="evidence" value="ECO:0007669"/>
    <property type="project" value="TreeGrafter"/>
</dbReference>
<evidence type="ECO:0000256" key="8">
    <source>
        <dbReference type="ARBA" id="ARBA00023212"/>
    </source>
</evidence>
<evidence type="ECO:0000256" key="10">
    <source>
        <dbReference type="PROSITE-ProRule" id="PRU00192"/>
    </source>
</evidence>
<feature type="region of interest" description="Disordered" evidence="11">
    <location>
        <begin position="281"/>
        <end position="316"/>
    </location>
</feature>
<organism evidence="13 14">
    <name type="scientific">Periophthalmus magnuspinnatus</name>
    <dbReference type="NCBI Taxonomy" id="409849"/>
    <lineage>
        <taxon>Eukaryota</taxon>
        <taxon>Metazoa</taxon>
        <taxon>Chordata</taxon>
        <taxon>Craniata</taxon>
        <taxon>Vertebrata</taxon>
        <taxon>Euteleostomi</taxon>
        <taxon>Actinopterygii</taxon>
        <taxon>Neopterygii</taxon>
        <taxon>Teleostei</taxon>
        <taxon>Neoteleostei</taxon>
        <taxon>Acanthomorphata</taxon>
        <taxon>Gobiaria</taxon>
        <taxon>Gobiiformes</taxon>
        <taxon>Gobioidei</taxon>
        <taxon>Gobiidae</taxon>
        <taxon>Oxudercinae</taxon>
        <taxon>Periophthalmus</taxon>
    </lineage>
</organism>
<evidence type="ECO:0000256" key="2">
    <source>
        <dbReference type="ARBA" id="ARBA00004510"/>
    </source>
</evidence>
<dbReference type="Ensembl" id="ENSPMGT00000000629.1">
    <property type="protein sequence ID" value="ENSPMGP00000000602.1"/>
    <property type="gene ID" value="ENSPMGG00000000554.1"/>
</dbReference>
<feature type="region of interest" description="Disordered" evidence="11">
    <location>
        <begin position="161"/>
        <end position="188"/>
    </location>
</feature>